<accession>A0A4Z1KU62</accession>
<name>A0A4Z1KU62_9HELO</name>
<dbReference type="PANTHER" id="PTHR38791:SF13">
    <property type="entry name" value="ZN(2)-C6 FUNGAL-TYPE DOMAIN-CONTAINING PROTEIN"/>
    <property type="match status" value="1"/>
</dbReference>
<keyword evidence="5" id="KW-1185">Reference proteome</keyword>
<dbReference type="GO" id="GO:0008270">
    <property type="term" value="F:zinc ion binding"/>
    <property type="evidence" value="ECO:0007669"/>
    <property type="project" value="InterPro"/>
</dbReference>
<comment type="caution">
    <text evidence="4">The sequence shown here is derived from an EMBL/GenBank/DDBJ whole genome shotgun (WGS) entry which is preliminary data.</text>
</comment>
<feature type="domain" description="Zn(2)-C6 fungal-type" evidence="3">
    <location>
        <begin position="10"/>
        <end position="38"/>
    </location>
</feature>
<dbReference type="SMART" id="SM00066">
    <property type="entry name" value="GAL4"/>
    <property type="match status" value="1"/>
</dbReference>
<dbReference type="AlphaFoldDB" id="A0A4Z1KU62"/>
<dbReference type="EMBL" id="PQXO01000187">
    <property type="protein sequence ID" value="TGO88055.1"/>
    <property type="molecule type" value="Genomic_DNA"/>
</dbReference>
<dbReference type="Pfam" id="PF11951">
    <property type="entry name" value="Fungal_trans_2"/>
    <property type="match status" value="1"/>
</dbReference>
<gene>
    <name evidence="4" type="ORF">BPOR_0187g00160</name>
</gene>
<evidence type="ECO:0000259" key="3">
    <source>
        <dbReference type="PROSITE" id="PS50048"/>
    </source>
</evidence>
<proteinExistence type="predicted"/>
<reference evidence="4 5" key="1">
    <citation type="submission" date="2017-12" db="EMBL/GenBank/DDBJ databases">
        <title>Comparative genomics of Botrytis spp.</title>
        <authorList>
            <person name="Valero-Jimenez C.A."/>
            <person name="Tapia P."/>
            <person name="Veloso J."/>
            <person name="Silva-Moreno E."/>
            <person name="Staats M."/>
            <person name="Valdes J.H."/>
            <person name="Van Kan J.A.L."/>
        </authorList>
    </citation>
    <scope>NUCLEOTIDE SEQUENCE [LARGE SCALE GENOMIC DNA]</scope>
    <source>
        <strain evidence="4 5">MUCL3349</strain>
    </source>
</reference>
<dbReference type="PROSITE" id="PS50048">
    <property type="entry name" value="ZN2_CY6_FUNGAL_2"/>
    <property type="match status" value="1"/>
</dbReference>
<dbReference type="PROSITE" id="PS00463">
    <property type="entry name" value="ZN2_CY6_FUNGAL_1"/>
    <property type="match status" value="1"/>
</dbReference>
<dbReference type="CDD" id="cd00067">
    <property type="entry name" value="GAL4"/>
    <property type="match status" value="1"/>
</dbReference>
<organism evidence="4 5">
    <name type="scientific">Botrytis porri</name>
    <dbReference type="NCBI Taxonomy" id="87229"/>
    <lineage>
        <taxon>Eukaryota</taxon>
        <taxon>Fungi</taxon>
        <taxon>Dikarya</taxon>
        <taxon>Ascomycota</taxon>
        <taxon>Pezizomycotina</taxon>
        <taxon>Leotiomycetes</taxon>
        <taxon>Helotiales</taxon>
        <taxon>Sclerotiniaceae</taxon>
        <taxon>Botrytis</taxon>
    </lineage>
</organism>
<dbReference type="Gene3D" id="4.10.240.10">
    <property type="entry name" value="Zn(2)-C6 fungal-type DNA-binding domain"/>
    <property type="match status" value="1"/>
</dbReference>
<dbReference type="GO" id="GO:0000981">
    <property type="term" value="F:DNA-binding transcription factor activity, RNA polymerase II-specific"/>
    <property type="evidence" value="ECO:0007669"/>
    <property type="project" value="InterPro"/>
</dbReference>
<sequence length="688" mass="77438">MVNTGKPSRGCYLCRSRRVKCDEKKPGCGNCQRLKRDCPGYRPVFDVMHRNGSSSTQRKTSHAIATTTALATIQMARSHNRSKSESSMTPYTRWRPRQNCSPEVQRLVEAIQNGTQLACPPLTAALEERAICFFLSNYVLIPHGTVRCGFLGFLLPLMKLQPSAVLSDSLSAVALATFGNQPNARMLKPKAEQAYLKALRQVTNAIGDPKQAAEDTTLAAVMLLALFETMAYSLVKENEGWNTWNSHVTGATTLLKMRDVKGPMSPLTLELIWTVKIHLNLSCLLNGKLSDIPAEWNEVLTKKRDLSRGGRTMCNRLQSKVAEARVECDELMGSAKRTPQDFENVLNLMRRAEAIEQSYSEWAESMPPQCNYKSIGWIDAILEEKLAESKYFPGKIDKYHEVWIAHIWNLSRGSRLLNNSTIVRCAAWLCSPQDYRTTVEYEKAMIAGKELIRDVIASVPNCLGEIPTAMDINIPSEHSFACGDESDSRAKGLSGLFILWPMFSIATSDFVTDSQRKWVLGRMKYAAEELGVSQGSTVYSEQKCSVRIPSSMLEKDGLMPSRVEEILNVRIPPIQQSFENVDEIWTERTDRFSHYPTPSPTSTSACSPKAQHDWTLLNTDSLDMNTMNNWPHQTQCDWFNPDLDTNVITSAEPAQQTMADLQNLYSDYPVQSQPDRIYHERFTEVCNI</sequence>
<evidence type="ECO:0000313" key="4">
    <source>
        <dbReference type="EMBL" id="TGO88055.1"/>
    </source>
</evidence>
<dbReference type="Proteomes" id="UP000297280">
    <property type="component" value="Unassembled WGS sequence"/>
</dbReference>
<dbReference type="InterPro" id="IPR021858">
    <property type="entry name" value="Fun_TF"/>
</dbReference>
<dbReference type="InterPro" id="IPR053175">
    <property type="entry name" value="DHMBA_Reg_Transcription_Factor"/>
</dbReference>
<feature type="region of interest" description="Disordered" evidence="2">
    <location>
        <begin position="76"/>
        <end position="95"/>
    </location>
</feature>
<dbReference type="SUPFAM" id="SSF57701">
    <property type="entry name" value="Zn2/Cys6 DNA-binding domain"/>
    <property type="match status" value="1"/>
</dbReference>
<dbReference type="STRING" id="87229.A0A4Z1KU62"/>
<dbReference type="InterPro" id="IPR001138">
    <property type="entry name" value="Zn2Cys6_DnaBD"/>
</dbReference>
<evidence type="ECO:0000313" key="5">
    <source>
        <dbReference type="Proteomes" id="UP000297280"/>
    </source>
</evidence>
<dbReference type="PANTHER" id="PTHR38791">
    <property type="entry name" value="ZN(II)2CYS6 TRANSCRIPTION FACTOR (EUROFUNG)-RELATED-RELATED"/>
    <property type="match status" value="1"/>
</dbReference>
<evidence type="ECO:0000256" key="2">
    <source>
        <dbReference type="SAM" id="MobiDB-lite"/>
    </source>
</evidence>
<evidence type="ECO:0000256" key="1">
    <source>
        <dbReference type="ARBA" id="ARBA00023242"/>
    </source>
</evidence>
<protein>
    <recommendedName>
        <fullName evidence="3">Zn(2)-C6 fungal-type domain-containing protein</fullName>
    </recommendedName>
</protein>
<dbReference type="InterPro" id="IPR036864">
    <property type="entry name" value="Zn2-C6_fun-type_DNA-bd_sf"/>
</dbReference>
<keyword evidence="1" id="KW-0539">Nucleus</keyword>
<dbReference type="Pfam" id="PF00172">
    <property type="entry name" value="Zn_clus"/>
    <property type="match status" value="1"/>
</dbReference>